<accession>A0A8C4JLC4</accession>
<dbReference type="Proteomes" id="UP000694423">
    <property type="component" value="Unplaced"/>
</dbReference>
<evidence type="ECO:0000256" key="9">
    <source>
        <dbReference type="ARBA" id="ARBA00023242"/>
    </source>
</evidence>
<keyword evidence="8" id="KW-0234">DNA repair</keyword>
<feature type="compositionally biased region" description="Basic and acidic residues" evidence="11">
    <location>
        <begin position="281"/>
        <end position="306"/>
    </location>
</feature>
<keyword evidence="7" id="KW-0228">DNA excision</keyword>
<evidence type="ECO:0000256" key="8">
    <source>
        <dbReference type="ARBA" id="ARBA00023204"/>
    </source>
</evidence>
<feature type="compositionally biased region" description="Low complexity" evidence="11">
    <location>
        <begin position="150"/>
        <end position="163"/>
    </location>
</feature>
<evidence type="ECO:0000256" key="4">
    <source>
        <dbReference type="ARBA" id="ARBA00022490"/>
    </source>
</evidence>
<keyword evidence="9" id="KW-0539">Nucleus</keyword>
<dbReference type="OrthoDB" id="514823at2759"/>
<feature type="compositionally biased region" description="Basic and acidic residues" evidence="11">
    <location>
        <begin position="428"/>
        <end position="437"/>
    </location>
</feature>
<dbReference type="GO" id="GO:0006271">
    <property type="term" value="P:DNA strand elongation involved in DNA replication"/>
    <property type="evidence" value="ECO:0007669"/>
    <property type="project" value="TreeGrafter"/>
</dbReference>
<feature type="region of interest" description="Disordered" evidence="11">
    <location>
        <begin position="150"/>
        <end position="230"/>
    </location>
</feature>
<evidence type="ECO:0000256" key="7">
    <source>
        <dbReference type="ARBA" id="ARBA00022769"/>
    </source>
</evidence>
<dbReference type="GO" id="GO:0043625">
    <property type="term" value="C:delta DNA polymerase complex"/>
    <property type="evidence" value="ECO:0007669"/>
    <property type="project" value="InterPro"/>
</dbReference>
<gene>
    <name evidence="12" type="primary">POLD3</name>
</gene>
<keyword evidence="4" id="KW-0963">Cytoplasm</keyword>
<dbReference type="FunFam" id="3.90.1030.20:FF:000001">
    <property type="entry name" value="DNA polymerase delta 3, accessory subunit"/>
    <property type="match status" value="1"/>
</dbReference>
<feature type="compositionally biased region" description="Basic and acidic residues" evidence="11">
    <location>
        <begin position="205"/>
        <end position="216"/>
    </location>
</feature>
<name>A0A8C4JLC4_DRONO</name>
<reference evidence="12" key="1">
    <citation type="submission" date="2025-08" db="UniProtKB">
        <authorList>
            <consortium name="Ensembl"/>
        </authorList>
    </citation>
    <scope>IDENTIFICATION</scope>
</reference>
<evidence type="ECO:0000256" key="3">
    <source>
        <dbReference type="ARBA" id="ARBA00017589"/>
    </source>
</evidence>
<dbReference type="AlphaFoldDB" id="A0A8C4JLC4"/>
<dbReference type="Pfam" id="PF09507">
    <property type="entry name" value="CDC27"/>
    <property type="match status" value="1"/>
</dbReference>
<evidence type="ECO:0000256" key="1">
    <source>
        <dbReference type="ARBA" id="ARBA00004123"/>
    </source>
</evidence>
<dbReference type="Gene3D" id="3.90.1030.20">
    <property type="entry name" value="DNA polymerase delta, p66 (Cdc27) subunit, wHTH domain"/>
    <property type="match status" value="1"/>
</dbReference>
<proteinExistence type="predicted"/>
<feature type="region of interest" description="Disordered" evidence="11">
    <location>
        <begin position="250"/>
        <end position="379"/>
    </location>
</feature>
<dbReference type="GO" id="GO:1904161">
    <property type="term" value="P:DNA synthesis involved in UV-damage excision repair"/>
    <property type="evidence" value="ECO:0007669"/>
    <property type="project" value="TreeGrafter"/>
</dbReference>
<evidence type="ECO:0000256" key="2">
    <source>
        <dbReference type="ARBA" id="ARBA00004496"/>
    </source>
</evidence>
<evidence type="ECO:0000256" key="6">
    <source>
        <dbReference type="ARBA" id="ARBA00022763"/>
    </source>
</evidence>
<dbReference type="GO" id="GO:0003887">
    <property type="term" value="F:DNA-directed DNA polymerase activity"/>
    <property type="evidence" value="ECO:0007669"/>
    <property type="project" value="TreeGrafter"/>
</dbReference>
<evidence type="ECO:0000256" key="11">
    <source>
        <dbReference type="SAM" id="MobiDB-lite"/>
    </source>
</evidence>
<organism evidence="12 13">
    <name type="scientific">Dromaius novaehollandiae</name>
    <name type="common">Emu</name>
    <dbReference type="NCBI Taxonomy" id="8790"/>
    <lineage>
        <taxon>Eukaryota</taxon>
        <taxon>Metazoa</taxon>
        <taxon>Chordata</taxon>
        <taxon>Craniata</taxon>
        <taxon>Vertebrata</taxon>
        <taxon>Euteleostomi</taxon>
        <taxon>Archelosauria</taxon>
        <taxon>Archosauria</taxon>
        <taxon>Dinosauria</taxon>
        <taxon>Saurischia</taxon>
        <taxon>Theropoda</taxon>
        <taxon>Coelurosauria</taxon>
        <taxon>Aves</taxon>
        <taxon>Palaeognathae</taxon>
        <taxon>Casuariiformes</taxon>
        <taxon>Dromaiidae</taxon>
        <taxon>Dromaius</taxon>
    </lineage>
</organism>
<comment type="subcellular location">
    <subcellularLocation>
        <location evidence="2">Cytoplasm</location>
    </subcellularLocation>
    <subcellularLocation>
        <location evidence="1">Nucleus</location>
    </subcellularLocation>
</comment>
<feature type="region of interest" description="Disordered" evidence="11">
    <location>
        <begin position="400"/>
        <end position="449"/>
    </location>
</feature>
<dbReference type="GO" id="GO:0006297">
    <property type="term" value="P:nucleotide-excision repair, DNA gap filling"/>
    <property type="evidence" value="ECO:0007669"/>
    <property type="project" value="TreeGrafter"/>
</dbReference>
<keyword evidence="5" id="KW-0235">DNA replication</keyword>
<evidence type="ECO:0000256" key="10">
    <source>
        <dbReference type="ARBA" id="ARBA00083711"/>
    </source>
</evidence>
<reference evidence="12" key="2">
    <citation type="submission" date="2025-09" db="UniProtKB">
        <authorList>
            <consortium name="Ensembl"/>
        </authorList>
    </citation>
    <scope>IDENTIFICATION</scope>
</reference>
<protein>
    <recommendedName>
        <fullName evidence="3">DNA polymerase delta subunit 3</fullName>
    </recommendedName>
    <alternativeName>
        <fullName evidence="10">DNA polymerase delta subunit p66</fullName>
    </alternativeName>
</protein>
<dbReference type="InterPro" id="IPR019038">
    <property type="entry name" value="POLD3"/>
</dbReference>
<dbReference type="GO" id="GO:0005737">
    <property type="term" value="C:cytoplasm"/>
    <property type="evidence" value="ECO:0007669"/>
    <property type="project" value="UniProtKB-SubCell"/>
</dbReference>
<evidence type="ECO:0000256" key="5">
    <source>
        <dbReference type="ARBA" id="ARBA00022705"/>
    </source>
</evidence>
<dbReference type="InterPro" id="IPR041913">
    <property type="entry name" value="POLD3_sf"/>
</dbReference>
<dbReference type="PANTHER" id="PTHR17598">
    <property type="entry name" value="DNA POLYMERASE DELTA SUBUNIT 3"/>
    <property type="match status" value="1"/>
</dbReference>
<evidence type="ECO:0000313" key="12">
    <source>
        <dbReference type="Ensembl" id="ENSDNVP00000010595.1"/>
    </source>
</evidence>
<sequence>MEDELYLENIDEFVTDQNRIVTYKWLSYTLGVHVNQAKQMLYDYVERKRKENSGAQLHVTYLVAGNLIQNGHICHKVAVVREDKLEAMKSKLATIASVHVYSIQKALLKDSGPLYNTDYDIVKTNLHNCSKFSAIQCAAAVPRASAEVSQTQTSAQAGSQTPSDTNAVSAPLVNGHGPSTAKQTSQQPKGIMGMFAAKSASKPQDTNKETKAEAKEAPGVSAASSKPPAKVNIMNNFFGKAAMNKLRVNSVPEQPKEEKEVVKPSVSVAEPESPPNTVAEKPGRKTESAKIQQKDKKSRMKRVDKSDNEEEREPENLKKKRKRIKQLQSDSSDDEDVPPSSTPEEVKALSPPPVPAPKTELEPVSTEVSAGGRKRKRKRVLKSKMFVDEEEGCMVTEKVYESESCTDSEDDFAKSKPPAAYRQPAPPVKKEPKEERKNLKKGAATTTKANKQVSIMGFFQKK</sequence>
<dbReference type="PANTHER" id="PTHR17598:SF13">
    <property type="entry name" value="DNA POLYMERASE DELTA SUBUNIT 3"/>
    <property type="match status" value="1"/>
</dbReference>
<keyword evidence="13" id="KW-1185">Reference proteome</keyword>
<dbReference type="Ensembl" id="ENSDNVT00000012726.1">
    <property type="protein sequence ID" value="ENSDNVP00000010595.1"/>
    <property type="gene ID" value="ENSDNVG00000007466.1"/>
</dbReference>
<keyword evidence="6" id="KW-0227">DNA damage</keyword>
<evidence type="ECO:0000313" key="13">
    <source>
        <dbReference type="Proteomes" id="UP000694423"/>
    </source>
</evidence>